<dbReference type="EMBL" id="JXKG01000019">
    <property type="protein sequence ID" value="OJG14352.1"/>
    <property type="molecule type" value="Genomic_DNA"/>
</dbReference>
<dbReference type="OrthoDB" id="1188001at2"/>
<evidence type="ECO:0000313" key="3">
    <source>
        <dbReference type="EMBL" id="OJG14352.1"/>
    </source>
</evidence>
<dbReference type="Pfam" id="PF13350">
    <property type="entry name" value="Y_phosphatase3"/>
    <property type="match status" value="1"/>
</dbReference>
<dbReference type="PANTHER" id="PTHR31126">
    <property type="entry name" value="TYROSINE-PROTEIN PHOSPHATASE"/>
    <property type="match status" value="1"/>
</dbReference>
<protein>
    <recommendedName>
        <fullName evidence="2">Tyrosine specific protein phosphatases domain-containing protein</fullName>
    </recommendedName>
</protein>
<dbReference type="PROSITE" id="PS00383">
    <property type="entry name" value="TYR_PHOSPHATASE_1"/>
    <property type="match status" value="1"/>
</dbReference>
<dbReference type="InterPro" id="IPR026893">
    <property type="entry name" value="Tyr/Ser_Pase_IphP-type"/>
</dbReference>
<evidence type="ECO:0000313" key="4">
    <source>
        <dbReference type="Proteomes" id="UP000182835"/>
    </source>
</evidence>
<accession>A0A1L8R3N2</accession>
<evidence type="ECO:0000256" key="1">
    <source>
        <dbReference type="ARBA" id="ARBA00009580"/>
    </source>
</evidence>
<dbReference type="RefSeq" id="WP_071865419.1">
    <property type="nucleotide sequence ID" value="NZ_JBHLVQ010000035.1"/>
</dbReference>
<dbReference type="PANTHER" id="PTHR31126:SF1">
    <property type="entry name" value="TYROSINE SPECIFIC PROTEIN PHOSPHATASES DOMAIN-CONTAINING PROTEIN"/>
    <property type="match status" value="1"/>
</dbReference>
<dbReference type="InterPro" id="IPR016130">
    <property type="entry name" value="Tyr_Pase_AS"/>
</dbReference>
<reference evidence="3 4" key="1">
    <citation type="submission" date="2014-12" db="EMBL/GenBank/DDBJ databases">
        <title>Draft genome sequences of 29 type strains of Enterococci.</title>
        <authorList>
            <person name="Zhong Z."/>
            <person name="Sun Z."/>
            <person name="Liu W."/>
            <person name="Zhang W."/>
            <person name="Zhang H."/>
        </authorList>
    </citation>
    <scope>NUCLEOTIDE SEQUENCE [LARGE SCALE GENOMIC DNA]</scope>
    <source>
        <strain evidence="3 4">DSM 21207</strain>
    </source>
</reference>
<dbReference type="InterPro" id="IPR000387">
    <property type="entry name" value="Tyr_Pase_dom"/>
</dbReference>
<dbReference type="PROSITE" id="PS50056">
    <property type="entry name" value="TYR_PHOSPHATASE_2"/>
    <property type="match status" value="1"/>
</dbReference>
<gene>
    <name evidence="3" type="ORF">RU96_GL000914</name>
</gene>
<dbReference type="STRING" id="317010.RU96_GL000914"/>
<dbReference type="Proteomes" id="UP000182835">
    <property type="component" value="Unassembled WGS sequence"/>
</dbReference>
<dbReference type="InterPro" id="IPR029021">
    <property type="entry name" value="Prot-tyrosine_phosphatase-like"/>
</dbReference>
<name>A0A1L8R3N2_9ENTE</name>
<evidence type="ECO:0000259" key="2">
    <source>
        <dbReference type="PROSITE" id="PS50056"/>
    </source>
</evidence>
<dbReference type="GO" id="GO:0004721">
    <property type="term" value="F:phosphoprotein phosphatase activity"/>
    <property type="evidence" value="ECO:0007669"/>
    <property type="project" value="InterPro"/>
</dbReference>
<feature type="domain" description="Tyrosine specific protein phosphatases" evidence="2">
    <location>
        <begin position="130"/>
        <end position="158"/>
    </location>
</feature>
<proteinExistence type="inferred from homology"/>
<sequence>MVKIIPLEKAENVRDLGGYKTPNGTVKFNKVVRGASLSDLSVRDREALQQYGVTDVVDFRSPSEAKDAPDKKIPTAKEYFLPVFGHDETKASISPQELLKQLEQGMTAQAQMIKVYRHFIEDEHAKKAYQEFLQILLANSGEQKSVLFHCTAGKDRTGFGAALVLDLLGVEQQTIMTDYLATNQYLNDRIANMTAAAKKQGAPELLVNGIEALMKADEAYLNESYTAAREHYGSLTNYAKEGLGFTTGEISDLQKLYLTK</sequence>
<organism evidence="3 4">
    <name type="scientific">Enterococcus canintestini</name>
    <dbReference type="NCBI Taxonomy" id="317010"/>
    <lineage>
        <taxon>Bacteria</taxon>
        <taxon>Bacillati</taxon>
        <taxon>Bacillota</taxon>
        <taxon>Bacilli</taxon>
        <taxon>Lactobacillales</taxon>
        <taxon>Enterococcaceae</taxon>
        <taxon>Enterococcus</taxon>
    </lineage>
</organism>
<dbReference type="AlphaFoldDB" id="A0A1L8R3N2"/>
<dbReference type="Gene3D" id="3.90.190.10">
    <property type="entry name" value="Protein tyrosine phosphatase superfamily"/>
    <property type="match status" value="1"/>
</dbReference>
<dbReference type="SUPFAM" id="SSF52799">
    <property type="entry name" value="(Phosphotyrosine protein) phosphatases II"/>
    <property type="match status" value="1"/>
</dbReference>
<comment type="similarity">
    <text evidence="1">Belongs to the protein-tyrosine phosphatase family.</text>
</comment>
<comment type="caution">
    <text evidence="3">The sequence shown here is derived from an EMBL/GenBank/DDBJ whole genome shotgun (WGS) entry which is preliminary data.</text>
</comment>